<accession>A0ABS8STG6</accession>
<evidence type="ECO:0000313" key="1">
    <source>
        <dbReference type="EMBL" id="MCD7462033.1"/>
    </source>
</evidence>
<dbReference type="Proteomes" id="UP000823775">
    <property type="component" value="Unassembled WGS sequence"/>
</dbReference>
<sequence length="145" mass="16408">MRAMAGPMQPLSLRIGRCNTNQLTACRKGRHGGGEALWHEASLGWKLFKQLDLYFNWKRNFKSQVKFIREQGKKKLTTINTLLFSCNSHVLEKLEFLNFEKGFKGHFTPAWQGSSNGILSSARRLHPGAIHHAMQPFLTALAGLT</sequence>
<comment type="caution">
    <text evidence="1">The sequence shown here is derived from an EMBL/GenBank/DDBJ whole genome shotgun (WGS) entry which is preliminary data.</text>
</comment>
<keyword evidence="2" id="KW-1185">Reference proteome</keyword>
<protein>
    <submittedName>
        <fullName evidence="1">Uncharacterized protein</fullName>
    </submittedName>
</protein>
<evidence type="ECO:0000313" key="2">
    <source>
        <dbReference type="Proteomes" id="UP000823775"/>
    </source>
</evidence>
<reference evidence="1 2" key="1">
    <citation type="journal article" date="2021" name="BMC Genomics">
        <title>Datura genome reveals duplications of psychoactive alkaloid biosynthetic genes and high mutation rate following tissue culture.</title>
        <authorList>
            <person name="Rajewski A."/>
            <person name="Carter-House D."/>
            <person name="Stajich J."/>
            <person name="Litt A."/>
        </authorList>
    </citation>
    <scope>NUCLEOTIDE SEQUENCE [LARGE SCALE GENOMIC DNA]</scope>
    <source>
        <strain evidence="1">AR-01</strain>
    </source>
</reference>
<dbReference type="EMBL" id="JACEIK010000772">
    <property type="protein sequence ID" value="MCD7462033.1"/>
    <property type="molecule type" value="Genomic_DNA"/>
</dbReference>
<proteinExistence type="predicted"/>
<name>A0ABS8STG6_DATST</name>
<gene>
    <name evidence="1" type="ORF">HAX54_047623</name>
</gene>
<organism evidence="1 2">
    <name type="scientific">Datura stramonium</name>
    <name type="common">Jimsonweed</name>
    <name type="synonym">Common thornapple</name>
    <dbReference type="NCBI Taxonomy" id="4076"/>
    <lineage>
        <taxon>Eukaryota</taxon>
        <taxon>Viridiplantae</taxon>
        <taxon>Streptophyta</taxon>
        <taxon>Embryophyta</taxon>
        <taxon>Tracheophyta</taxon>
        <taxon>Spermatophyta</taxon>
        <taxon>Magnoliopsida</taxon>
        <taxon>eudicotyledons</taxon>
        <taxon>Gunneridae</taxon>
        <taxon>Pentapetalae</taxon>
        <taxon>asterids</taxon>
        <taxon>lamiids</taxon>
        <taxon>Solanales</taxon>
        <taxon>Solanaceae</taxon>
        <taxon>Solanoideae</taxon>
        <taxon>Datureae</taxon>
        <taxon>Datura</taxon>
    </lineage>
</organism>